<dbReference type="SUPFAM" id="SSF46785">
    <property type="entry name" value="Winged helix' DNA-binding domain"/>
    <property type="match status" value="1"/>
</dbReference>
<keyword evidence="2" id="KW-0238">DNA-binding</keyword>
<feature type="domain" description="HTH iclR-type" evidence="4">
    <location>
        <begin position="13"/>
        <end position="75"/>
    </location>
</feature>
<keyword evidence="1" id="KW-0805">Transcription regulation</keyword>
<evidence type="ECO:0000256" key="3">
    <source>
        <dbReference type="ARBA" id="ARBA00023163"/>
    </source>
</evidence>
<dbReference type="Gene3D" id="1.10.10.10">
    <property type="entry name" value="Winged helix-like DNA-binding domain superfamily/Winged helix DNA-binding domain"/>
    <property type="match status" value="1"/>
</dbReference>
<dbReference type="PROSITE" id="PS51078">
    <property type="entry name" value="ICLR_ED"/>
    <property type="match status" value="1"/>
</dbReference>
<organism evidence="6 7">
    <name type="scientific">Streptomyces laculatispora</name>
    <dbReference type="NCBI Taxonomy" id="887464"/>
    <lineage>
        <taxon>Bacteria</taxon>
        <taxon>Bacillati</taxon>
        <taxon>Actinomycetota</taxon>
        <taxon>Actinomycetes</taxon>
        <taxon>Kitasatosporales</taxon>
        <taxon>Streptomycetaceae</taxon>
        <taxon>Streptomyces</taxon>
    </lineage>
</organism>
<gene>
    <name evidence="6" type="ORF">P8A22_04395</name>
</gene>
<dbReference type="RefSeq" id="WP_306085956.1">
    <property type="nucleotide sequence ID" value="NZ_CP120992.1"/>
</dbReference>
<keyword evidence="7" id="KW-1185">Reference proteome</keyword>
<evidence type="ECO:0000256" key="2">
    <source>
        <dbReference type="ARBA" id="ARBA00023125"/>
    </source>
</evidence>
<dbReference type="InterPro" id="IPR014757">
    <property type="entry name" value="Tscrpt_reg_IclR_C"/>
</dbReference>
<dbReference type="PANTHER" id="PTHR30136">
    <property type="entry name" value="HELIX-TURN-HELIX TRANSCRIPTIONAL REGULATOR, ICLR FAMILY"/>
    <property type="match status" value="1"/>
</dbReference>
<dbReference type="PANTHER" id="PTHR30136:SF24">
    <property type="entry name" value="HTH-TYPE TRANSCRIPTIONAL REPRESSOR ALLR"/>
    <property type="match status" value="1"/>
</dbReference>
<evidence type="ECO:0000259" key="4">
    <source>
        <dbReference type="PROSITE" id="PS51077"/>
    </source>
</evidence>
<dbReference type="Proteomes" id="UP001229952">
    <property type="component" value="Chromosome"/>
</dbReference>
<sequence>MTEAAAVRAPGGAQAVQRALGVLHCFHDNGPDLSASDLARRLALSVSTAHRLARTLLAAGFLEQDAHTSRYRLGPAVTELGRLSYHRRGLHLAAPELADLAERTGATADLALRSGPHAVIVAGGSVTPKVGLRRPLHSTALGKVLLAWARPGEGGPSSLPPLPAFTDRTIVEPAVLEAELARVRSDTYAVNDGESAPGVRTLAVPVLDGAGHARFALAVRATPSVITDGRTDWFLTQARSCARALEVLLLSPVERRSPAR</sequence>
<accession>A0ABY9HXM4</accession>
<dbReference type="EMBL" id="CP120992">
    <property type="protein sequence ID" value="WLQ39333.1"/>
    <property type="molecule type" value="Genomic_DNA"/>
</dbReference>
<dbReference type="Pfam" id="PF09339">
    <property type="entry name" value="HTH_IclR"/>
    <property type="match status" value="1"/>
</dbReference>
<evidence type="ECO:0000313" key="6">
    <source>
        <dbReference type="EMBL" id="WLQ39333.1"/>
    </source>
</evidence>
<evidence type="ECO:0000259" key="5">
    <source>
        <dbReference type="PROSITE" id="PS51078"/>
    </source>
</evidence>
<evidence type="ECO:0000313" key="7">
    <source>
        <dbReference type="Proteomes" id="UP001229952"/>
    </source>
</evidence>
<evidence type="ECO:0000256" key="1">
    <source>
        <dbReference type="ARBA" id="ARBA00023015"/>
    </source>
</evidence>
<feature type="domain" description="IclR-ED" evidence="5">
    <location>
        <begin position="76"/>
        <end position="251"/>
    </location>
</feature>
<keyword evidence="3" id="KW-0804">Transcription</keyword>
<dbReference type="InterPro" id="IPR036388">
    <property type="entry name" value="WH-like_DNA-bd_sf"/>
</dbReference>
<dbReference type="SUPFAM" id="SSF55781">
    <property type="entry name" value="GAF domain-like"/>
    <property type="match status" value="1"/>
</dbReference>
<dbReference type="InterPro" id="IPR029016">
    <property type="entry name" value="GAF-like_dom_sf"/>
</dbReference>
<dbReference type="InterPro" id="IPR036390">
    <property type="entry name" value="WH_DNA-bd_sf"/>
</dbReference>
<dbReference type="PROSITE" id="PS51077">
    <property type="entry name" value="HTH_ICLR"/>
    <property type="match status" value="1"/>
</dbReference>
<dbReference type="SMART" id="SM00346">
    <property type="entry name" value="HTH_ICLR"/>
    <property type="match status" value="1"/>
</dbReference>
<proteinExistence type="predicted"/>
<name>A0ABY9HXM4_9ACTN</name>
<dbReference type="Pfam" id="PF01614">
    <property type="entry name" value="IclR_C"/>
    <property type="match status" value="1"/>
</dbReference>
<dbReference type="InterPro" id="IPR050707">
    <property type="entry name" value="HTH_MetabolicPath_Reg"/>
</dbReference>
<dbReference type="Gene3D" id="3.30.450.40">
    <property type="match status" value="1"/>
</dbReference>
<protein>
    <submittedName>
        <fullName evidence="6">IclR family transcriptional regulator</fullName>
    </submittedName>
</protein>
<dbReference type="InterPro" id="IPR005471">
    <property type="entry name" value="Tscrpt_reg_IclR_N"/>
</dbReference>
<reference evidence="6 7" key="1">
    <citation type="submission" date="2023-03" db="EMBL/GenBank/DDBJ databases">
        <title>Isolation and description of six Streptomyces strains from soil environments, able to metabolize different microbial glucans.</title>
        <authorList>
            <person name="Widen T."/>
            <person name="Larsbrink J."/>
        </authorList>
    </citation>
    <scope>NUCLEOTIDE SEQUENCE [LARGE SCALE GENOMIC DNA]</scope>
    <source>
        <strain evidence="6 7">Mut2</strain>
    </source>
</reference>